<keyword evidence="2" id="KW-0812">Transmembrane</keyword>
<dbReference type="Proteomes" id="UP000230790">
    <property type="component" value="Unassembled WGS sequence"/>
</dbReference>
<dbReference type="AlphaFoldDB" id="A0A2M8QGJ0"/>
<sequence length="479" mass="52976">MSRYTFNPKLDPRRERNRRLLISMIALGMAALFALALLGFGICLLTGGCAIGGAQVAEEPTPFVPEVTIFAPQVTPPTGEVPANAAPPLTATMDPRGKIEGIDDFVCPNPRPAPARFGYGIQSNWPVGDIGLFNSIMAEQLKMDWTKAQIRWTDFEPNGRGQYALYKWQLLDAFTADANKKGLHILFGVLDAPAWARPQNANPARPDLLGPPDNYEDARIFIEKLLARYKGCVQAVEVWNEMNLDREWTVASRQIKASDYVAFLDAVVPTIRDIDPSIIVLMGALSPTGANITQDGVMQVVDDLTYMDQFVAAGGPARVDCIGVHLNGYNLPPDKEWNEGYNDPTATFRGPFDSPHPSWSFKSTMRLYHEKTQKPLCVTEFGWASMENLKRSDGSPVQGAPPGFGFALDNTEQEQADWIVQGFQIMRDSGYVKFAIVFNLDYIQKVGGEPDQENVAPYSITRRDGSPRPAFEALKAMPR</sequence>
<gene>
    <name evidence="3" type="ORF">CUN48_01100</name>
</gene>
<dbReference type="SUPFAM" id="SSF51445">
    <property type="entry name" value="(Trans)glycosidases"/>
    <property type="match status" value="1"/>
</dbReference>
<dbReference type="Gene3D" id="3.20.20.80">
    <property type="entry name" value="Glycosidases"/>
    <property type="match status" value="1"/>
</dbReference>
<accession>A0A2M8QGJ0</accession>
<dbReference type="InterPro" id="IPR051923">
    <property type="entry name" value="Glycosyl_Hydrolase_39"/>
</dbReference>
<proteinExistence type="predicted"/>
<evidence type="ECO:0000256" key="1">
    <source>
        <dbReference type="SAM" id="MobiDB-lite"/>
    </source>
</evidence>
<keyword evidence="2" id="KW-0472">Membrane</keyword>
<dbReference type="PANTHER" id="PTHR12631">
    <property type="entry name" value="ALPHA-L-IDURONIDASE"/>
    <property type="match status" value="1"/>
</dbReference>
<evidence type="ECO:0000313" key="4">
    <source>
        <dbReference type="Proteomes" id="UP000230790"/>
    </source>
</evidence>
<protein>
    <recommendedName>
        <fullName evidence="5">Glycoside hydrolase family 5 domain-containing protein</fullName>
    </recommendedName>
</protein>
<feature type="region of interest" description="Disordered" evidence="1">
    <location>
        <begin position="453"/>
        <end position="479"/>
    </location>
</feature>
<dbReference type="InterPro" id="IPR017853">
    <property type="entry name" value="GH"/>
</dbReference>
<evidence type="ECO:0008006" key="5">
    <source>
        <dbReference type="Google" id="ProtNLM"/>
    </source>
</evidence>
<comment type="caution">
    <text evidence="3">The sequence shown here is derived from an EMBL/GenBank/DDBJ whole genome shotgun (WGS) entry which is preliminary data.</text>
</comment>
<dbReference type="GO" id="GO:0004553">
    <property type="term" value="F:hydrolase activity, hydrolyzing O-glycosyl compounds"/>
    <property type="evidence" value="ECO:0007669"/>
    <property type="project" value="TreeGrafter"/>
</dbReference>
<reference evidence="3 4" key="1">
    <citation type="submission" date="2017-11" db="EMBL/GenBank/DDBJ databases">
        <title>Evolution of Phototrophy in the Chloroflexi Phylum Driven by Horizontal Gene Transfer.</title>
        <authorList>
            <person name="Ward L.M."/>
            <person name="Hemp J."/>
            <person name="Shih P.M."/>
            <person name="Mcglynn S.E."/>
            <person name="Fischer W."/>
        </authorList>
    </citation>
    <scope>NUCLEOTIDE SEQUENCE [LARGE SCALE GENOMIC DNA]</scope>
    <source>
        <strain evidence="3">JP3_7</strain>
    </source>
</reference>
<organism evidence="3 4">
    <name type="scientific">Candidatus Thermofonsia Clade 3 bacterium</name>
    <dbReference type="NCBI Taxonomy" id="2364212"/>
    <lineage>
        <taxon>Bacteria</taxon>
        <taxon>Bacillati</taxon>
        <taxon>Chloroflexota</taxon>
        <taxon>Candidatus Thermofontia</taxon>
        <taxon>Candidatus Thermofonsia Clade 3</taxon>
    </lineage>
</organism>
<dbReference type="PANTHER" id="PTHR12631:SF10">
    <property type="entry name" value="BETA-XYLOSIDASE-LIKE PROTEIN-RELATED"/>
    <property type="match status" value="1"/>
</dbReference>
<evidence type="ECO:0000256" key="2">
    <source>
        <dbReference type="SAM" id="Phobius"/>
    </source>
</evidence>
<dbReference type="EMBL" id="PGTN01000004">
    <property type="protein sequence ID" value="PJF48888.1"/>
    <property type="molecule type" value="Genomic_DNA"/>
</dbReference>
<evidence type="ECO:0000313" key="3">
    <source>
        <dbReference type="EMBL" id="PJF48888.1"/>
    </source>
</evidence>
<feature type="transmembrane region" description="Helical" evidence="2">
    <location>
        <begin position="20"/>
        <end position="42"/>
    </location>
</feature>
<name>A0A2M8QGJ0_9CHLR</name>
<keyword evidence="2" id="KW-1133">Transmembrane helix</keyword>